<dbReference type="CDD" id="cd06091">
    <property type="entry name" value="KOW_NusG"/>
    <property type="match status" value="1"/>
</dbReference>
<evidence type="ECO:0008006" key="8">
    <source>
        <dbReference type="Google" id="ProtNLM"/>
    </source>
</evidence>
<dbReference type="HAMAP" id="MF_00948">
    <property type="entry name" value="NusG"/>
    <property type="match status" value="1"/>
</dbReference>
<evidence type="ECO:0000256" key="1">
    <source>
        <dbReference type="ARBA" id="ARBA00022472"/>
    </source>
</evidence>
<dbReference type="FunFam" id="2.30.30.30:FF:000002">
    <property type="entry name" value="Transcription termination/antitermination factor NusG"/>
    <property type="match status" value="1"/>
</dbReference>
<dbReference type="InterPro" id="IPR036735">
    <property type="entry name" value="NGN_dom_sf"/>
</dbReference>
<dbReference type="GO" id="GO:0005829">
    <property type="term" value="C:cytosol"/>
    <property type="evidence" value="ECO:0007669"/>
    <property type="project" value="TreeGrafter"/>
</dbReference>
<dbReference type="EMBL" id="BARS01054315">
    <property type="protein sequence ID" value="GAG47665.1"/>
    <property type="molecule type" value="Genomic_DNA"/>
</dbReference>
<gene>
    <name evidence="7" type="ORF">S01H1_80434</name>
</gene>
<dbReference type="AlphaFoldDB" id="X0XWB6"/>
<keyword evidence="4" id="KW-0804">Transcription</keyword>
<keyword evidence="2" id="KW-0889">Transcription antitermination</keyword>
<dbReference type="InterPro" id="IPR047050">
    <property type="entry name" value="NGN"/>
</dbReference>
<organism evidence="7">
    <name type="scientific">marine sediment metagenome</name>
    <dbReference type="NCBI Taxonomy" id="412755"/>
    <lineage>
        <taxon>unclassified sequences</taxon>
        <taxon>metagenomes</taxon>
        <taxon>ecological metagenomes</taxon>
    </lineage>
</organism>
<dbReference type="InterPro" id="IPR006645">
    <property type="entry name" value="NGN-like_dom"/>
</dbReference>
<dbReference type="Gene3D" id="3.30.70.940">
    <property type="entry name" value="NusG, N-terminal domain"/>
    <property type="match status" value="1"/>
</dbReference>
<dbReference type="InterPro" id="IPR014722">
    <property type="entry name" value="Rib_uL2_dom2"/>
</dbReference>
<dbReference type="SMART" id="SM00739">
    <property type="entry name" value="KOW"/>
    <property type="match status" value="1"/>
</dbReference>
<sequence length="181" mass="20572">SSGVTMELKWYIAHTYSGFENRVKETLQEKIKSLGKEEFFGQIVVPTEQVVELVKGKKKTSSRKFYPGYIMVQMALTEETWHIVQDIDKVTGFLGGKTKPVPITEQEAQGVLTRVEDGREKPKPKFFFEEGDEVRVIDGPFNNFNGIVEEVKPDKAKLKVLISIFGRSTPVELDFVQVTKI</sequence>
<dbReference type="PRINTS" id="PR00338">
    <property type="entry name" value="NUSGTNSCPFCT"/>
</dbReference>
<dbReference type="GO" id="GO:0006354">
    <property type="term" value="P:DNA-templated transcription elongation"/>
    <property type="evidence" value="ECO:0007669"/>
    <property type="project" value="InterPro"/>
</dbReference>
<dbReference type="InterPro" id="IPR005824">
    <property type="entry name" value="KOW"/>
</dbReference>
<dbReference type="GO" id="GO:0031564">
    <property type="term" value="P:transcription antitermination"/>
    <property type="evidence" value="ECO:0007669"/>
    <property type="project" value="UniProtKB-KW"/>
</dbReference>
<evidence type="ECO:0000259" key="6">
    <source>
        <dbReference type="SMART" id="SM00739"/>
    </source>
</evidence>
<dbReference type="SUPFAM" id="SSF82679">
    <property type="entry name" value="N-utilization substance G protein NusG, N-terminal domain"/>
    <property type="match status" value="1"/>
</dbReference>
<dbReference type="Pfam" id="PF02357">
    <property type="entry name" value="NusG"/>
    <property type="match status" value="1"/>
</dbReference>
<keyword evidence="1" id="KW-0806">Transcription termination</keyword>
<accession>X0XWB6</accession>
<evidence type="ECO:0000256" key="2">
    <source>
        <dbReference type="ARBA" id="ARBA00022814"/>
    </source>
</evidence>
<dbReference type="PANTHER" id="PTHR30265">
    <property type="entry name" value="RHO-INTERACTING TRANSCRIPTION TERMINATION FACTOR NUSG"/>
    <property type="match status" value="1"/>
</dbReference>
<evidence type="ECO:0000313" key="7">
    <source>
        <dbReference type="EMBL" id="GAG47665.1"/>
    </source>
</evidence>
<protein>
    <recommendedName>
        <fullName evidence="8">Transcription termination/antitermination protein NusG</fullName>
    </recommendedName>
</protein>
<dbReference type="SMART" id="SM00738">
    <property type="entry name" value="NGN"/>
    <property type="match status" value="1"/>
</dbReference>
<name>X0XWB6_9ZZZZ</name>
<dbReference type="GO" id="GO:0032784">
    <property type="term" value="P:regulation of DNA-templated transcription elongation"/>
    <property type="evidence" value="ECO:0007669"/>
    <property type="project" value="InterPro"/>
</dbReference>
<dbReference type="InterPro" id="IPR043425">
    <property type="entry name" value="NusG-like"/>
</dbReference>
<dbReference type="PANTHER" id="PTHR30265:SF2">
    <property type="entry name" value="TRANSCRIPTION TERMINATION_ANTITERMINATION PROTEIN NUSG"/>
    <property type="match status" value="1"/>
</dbReference>
<dbReference type="InterPro" id="IPR001062">
    <property type="entry name" value="Transcrpt_antiterm_NusG"/>
</dbReference>
<evidence type="ECO:0000256" key="4">
    <source>
        <dbReference type="ARBA" id="ARBA00023163"/>
    </source>
</evidence>
<comment type="caution">
    <text evidence="7">The sequence shown here is derived from an EMBL/GenBank/DDBJ whole genome shotgun (WGS) entry which is preliminary data.</text>
</comment>
<feature type="domain" description="KOW" evidence="6">
    <location>
        <begin position="127"/>
        <end position="154"/>
    </location>
</feature>
<dbReference type="Gene3D" id="2.30.30.30">
    <property type="match status" value="1"/>
</dbReference>
<dbReference type="PROSITE" id="PS01014">
    <property type="entry name" value="NUSG"/>
    <property type="match status" value="1"/>
</dbReference>
<keyword evidence="3" id="KW-0805">Transcription regulation</keyword>
<feature type="non-terminal residue" evidence="7">
    <location>
        <position position="1"/>
    </location>
</feature>
<feature type="domain" description="NusG-like N-terminal" evidence="5">
    <location>
        <begin position="7"/>
        <end position="115"/>
    </location>
</feature>
<dbReference type="CDD" id="cd09891">
    <property type="entry name" value="NGN_Bact_1"/>
    <property type="match status" value="1"/>
</dbReference>
<dbReference type="GO" id="GO:0006353">
    <property type="term" value="P:DNA-templated transcription termination"/>
    <property type="evidence" value="ECO:0007669"/>
    <property type="project" value="UniProtKB-KW"/>
</dbReference>
<evidence type="ECO:0000259" key="5">
    <source>
        <dbReference type="SMART" id="SM00738"/>
    </source>
</evidence>
<proteinExistence type="inferred from homology"/>
<reference evidence="7" key="1">
    <citation type="journal article" date="2014" name="Front. Microbiol.">
        <title>High frequency of phylogenetically diverse reductive dehalogenase-homologous genes in deep subseafloor sedimentary metagenomes.</title>
        <authorList>
            <person name="Kawai M."/>
            <person name="Futagami T."/>
            <person name="Toyoda A."/>
            <person name="Takaki Y."/>
            <person name="Nishi S."/>
            <person name="Hori S."/>
            <person name="Arai W."/>
            <person name="Tsubouchi T."/>
            <person name="Morono Y."/>
            <person name="Uchiyama I."/>
            <person name="Ito T."/>
            <person name="Fujiyama A."/>
            <person name="Inagaki F."/>
            <person name="Takami H."/>
        </authorList>
    </citation>
    <scope>NUCLEOTIDE SEQUENCE</scope>
    <source>
        <strain evidence="7">Expedition CK06-06</strain>
    </source>
</reference>
<dbReference type="Pfam" id="PF00467">
    <property type="entry name" value="KOW"/>
    <property type="match status" value="1"/>
</dbReference>
<evidence type="ECO:0000256" key="3">
    <source>
        <dbReference type="ARBA" id="ARBA00023015"/>
    </source>
</evidence>
<dbReference type="InterPro" id="IPR015869">
    <property type="entry name" value="Transcrpt_antiterm_NusG_bac_CS"/>
</dbReference>
<dbReference type="NCBIfam" id="TIGR00922">
    <property type="entry name" value="nusG"/>
    <property type="match status" value="1"/>
</dbReference>
<dbReference type="SUPFAM" id="SSF50104">
    <property type="entry name" value="Translation proteins SH3-like domain"/>
    <property type="match status" value="1"/>
</dbReference>
<dbReference type="InterPro" id="IPR008991">
    <property type="entry name" value="Translation_prot_SH3-like_sf"/>
</dbReference>